<dbReference type="Proteomes" id="UP001221757">
    <property type="component" value="Unassembled WGS sequence"/>
</dbReference>
<reference evidence="2" key="1">
    <citation type="submission" date="2023-03" db="EMBL/GenBank/DDBJ databases">
        <title>Massive genome expansion in bonnet fungi (Mycena s.s.) driven by repeated elements and novel gene families across ecological guilds.</title>
        <authorList>
            <consortium name="Lawrence Berkeley National Laboratory"/>
            <person name="Harder C.B."/>
            <person name="Miyauchi S."/>
            <person name="Viragh M."/>
            <person name="Kuo A."/>
            <person name="Thoen E."/>
            <person name="Andreopoulos B."/>
            <person name="Lu D."/>
            <person name="Skrede I."/>
            <person name="Drula E."/>
            <person name="Henrissat B."/>
            <person name="Morin E."/>
            <person name="Kohler A."/>
            <person name="Barry K."/>
            <person name="LaButti K."/>
            <person name="Morin E."/>
            <person name="Salamov A."/>
            <person name="Lipzen A."/>
            <person name="Mereny Z."/>
            <person name="Hegedus B."/>
            <person name="Baldrian P."/>
            <person name="Stursova M."/>
            <person name="Weitz H."/>
            <person name="Taylor A."/>
            <person name="Grigoriev I.V."/>
            <person name="Nagy L.G."/>
            <person name="Martin F."/>
            <person name="Kauserud H."/>
        </authorList>
    </citation>
    <scope>NUCLEOTIDE SEQUENCE</scope>
    <source>
        <strain evidence="2">CBHHK067</strain>
    </source>
</reference>
<organism evidence="2 3">
    <name type="scientific">Mycena rosella</name>
    <name type="common">Pink bonnet</name>
    <name type="synonym">Agaricus rosellus</name>
    <dbReference type="NCBI Taxonomy" id="1033263"/>
    <lineage>
        <taxon>Eukaryota</taxon>
        <taxon>Fungi</taxon>
        <taxon>Dikarya</taxon>
        <taxon>Basidiomycota</taxon>
        <taxon>Agaricomycotina</taxon>
        <taxon>Agaricomycetes</taxon>
        <taxon>Agaricomycetidae</taxon>
        <taxon>Agaricales</taxon>
        <taxon>Marasmiineae</taxon>
        <taxon>Mycenaceae</taxon>
        <taxon>Mycena</taxon>
    </lineage>
</organism>
<dbReference type="AlphaFoldDB" id="A0AAD7DUE9"/>
<protein>
    <submittedName>
        <fullName evidence="2">Uncharacterized protein</fullName>
    </submittedName>
</protein>
<feature type="chain" id="PRO_5042106767" evidence="1">
    <location>
        <begin position="18"/>
        <end position="295"/>
    </location>
</feature>
<dbReference type="EMBL" id="JARKIE010000023">
    <property type="protein sequence ID" value="KAJ7699326.1"/>
    <property type="molecule type" value="Genomic_DNA"/>
</dbReference>
<sequence>MFNTFAVLLATTVVANAASSSNPYIPDDISIGCSSYLETLNDDTSLSACTSALTTASSGFGPGGNSTSASKATITSALTRICSTSTTSTCSQSLITGKLAAFYTACGAELTSTPSTQVKTIYDTFYSLLPLLTAVCTQDDSGNWCALNAAPSSAAANLAPALATSKTAVRRADTVTAYMPNATTINSNNILFLFLDGSLPQAELCTSCTRNILTSYISFEANTNYAPGLPQSVLMSGQPALYAGVVGTCGPDFLTNAVKAAGGLGQGTGSGSSGALPLRPAGAVLAMLVGVAFLL</sequence>
<evidence type="ECO:0000313" key="2">
    <source>
        <dbReference type="EMBL" id="KAJ7699326.1"/>
    </source>
</evidence>
<feature type="signal peptide" evidence="1">
    <location>
        <begin position="1"/>
        <end position="17"/>
    </location>
</feature>
<gene>
    <name evidence="2" type="ORF">B0H17DRAFT_1158208</name>
</gene>
<comment type="caution">
    <text evidence="2">The sequence shown here is derived from an EMBL/GenBank/DDBJ whole genome shotgun (WGS) entry which is preliminary data.</text>
</comment>
<keyword evidence="3" id="KW-1185">Reference proteome</keyword>
<keyword evidence="1" id="KW-0732">Signal</keyword>
<name>A0AAD7DUE9_MYCRO</name>
<evidence type="ECO:0000256" key="1">
    <source>
        <dbReference type="SAM" id="SignalP"/>
    </source>
</evidence>
<accession>A0AAD7DUE9</accession>
<evidence type="ECO:0000313" key="3">
    <source>
        <dbReference type="Proteomes" id="UP001221757"/>
    </source>
</evidence>
<proteinExistence type="predicted"/>